<dbReference type="Pfam" id="PF00069">
    <property type="entry name" value="Pkinase"/>
    <property type="match status" value="1"/>
</dbReference>
<evidence type="ECO:0000256" key="6">
    <source>
        <dbReference type="ARBA" id="ARBA00022475"/>
    </source>
</evidence>
<dbReference type="PROSITE" id="PS50011">
    <property type="entry name" value="PROTEIN_KINASE_DOM"/>
    <property type="match status" value="1"/>
</dbReference>
<protein>
    <recommendedName>
        <fullName evidence="5">non-specific serine/threonine protein kinase</fullName>
        <ecNumber evidence="5">2.7.11.1</ecNumber>
    </recommendedName>
</protein>
<organism evidence="20 21">
    <name type="scientific">Hevea brasiliensis</name>
    <name type="common">Para rubber tree</name>
    <name type="synonym">Siphonia brasiliensis</name>
    <dbReference type="NCBI Taxonomy" id="3981"/>
    <lineage>
        <taxon>Eukaryota</taxon>
        <taxon>Viridiplantae</taxon>
        <taxon>Streptophyta</taxon>
        <taxon>Embryophyta</taxon>
        <taxon>Tracheophyta</taxon>
        <taxon>Spermatophyta</taxon>
        <taxon>Magnoliopsida</taxon>
        <taxon>eudicotyledons</taxon>
        <taxon>Gunneridae</taxon>
        <taxon>Pentapetalae</taxon>
        <taxon>rosids</taxon>
        <taxon>fabids</taxon>
        <taxon>Malpighiales</taxon>
        <taxon>Euphorbiaceae</taxon>
        <taxon>Crotonoideae</taxon>
        <taxon>Micrandreae</taxon>
        <taxon>Hevea</taxon>
    </lineage>
</organism>
<dbReference type="PROSITE" id="PS00307">
    <property type="entry name" value="LECTIN_LEGUME_BETA"/>
    <property type="match status" value="1"/>
</dbReference>
<evidence type="ECO:0000256" key="12">
    <source>
        <dbReference type="ARBA" id="ARBA00022840"/>
    </source>
</evidence>
<keyword evidence="8 17" id="KW-0812">Transmembrane</keyword>
<evidence type="ECO:0000313" key="21">
    <source>
        <dbReference type="Proteomes" id="UP001174677"/>
    </source>
</evidence>
<dbReference type="Pfam" id="PF00139">
    <property type="entry name" value="Lectin_legB"/>
    <property type="match status" value="1"/>
</dbReference>
<dbReference type="Gene3D" id="3.30.200.20">
    <property type="entry name" value="Phosphorylase Kinase, domain 1"/>
    <property type="match status" value="1"/>
</dbReference>
<dbReference type="Gene3D" id="2.60.120.200">
    <property type="match status" value="1"/>
</dbReference>
<keyword evidence="11" id="KW-0547">Nucleotide-binding</keyword>
<dbReference type="InterPro" id="IPR013320">
    <property type="entry name" value="ConA-like_dom_sf"/>
</dbReference>
<name>A0ABQ9M444_HEVBR</name>
<dbReference type="SUPFAM" id="SSF49899">
    <property type="entry name" value="Concanavalin A-like lectins/glucanases"/>
    <property type="match status" value="1"/>
</dbReference>
<evidence type="ECO:0000256" key="16">
    <source>
        <dbReference type="ARBA" id="ARBA00023180"/>
    </source>
</evidence>
<dbReference type="InterPro" id="IPR000719">
    <property type="entry name" value="Prot_kinase_dom"/>
</dbReference>
<evidence type="ECO:0000256" key="2">
    <source>
        <dbReference type="ARBA" id="ARBA00007606"/>
    </source>
</evidence>
<dbReference type="InterPro" id="IPR001220">
    <property type="entry name" value="Legume_lectin_dom"/>
</dbReference>
<keyword evidence="16" id="KW-0325">Glycoprotein</keyword>
<dbReference type="PANTHER" id="PTHR27007">
    <property type="match status" value="1"/>
</dbReference>
<feature type="chain" id="PRO_5045831704" description="non-specific serine/threonine protein kinase" evidence="18">
    <location>
        <begin position="33"/>
        <end position="707"/>
    </location>
</feature>
<dbReference type="CDD" id="cd14066">
    <property type="entry name" value="STKc_IRAK"/>
    <property type="match status" value="1"/>
</dbReference>
<comment type="subcellular location">
    <subcellularLocation>
        <location evidence="1">Cell membrane</location>
        <topology evidence="1">Single-pass type I membrane protein</topology>
    </subcellularLocation>
</comment>
<evidence type="ECO:0000256" key="9">
    <source>
        <dbReference type="ARBA" id="ARBA00022729"/>
    </source>
</evidence>
<evidence type="ECO:0000256" key="17">
    <source>
        <dbReference type="SAM" id="Phobius"/>
    </source>
</evidence>
<keyword evidence="13 17" id="KW-1133">Transmembrane helix</keyword>
<dbReference type="SMART" id="SM00220">
    <property type="entry name" value="S_TKc"/>
    <property type="match status" value="1"/>
</dbReference>
<evidence type="ECO:0000256" key="1">
    <source>
        <dbReference type="ARBA" id="ARBA00004251"/>
    </source>
</evidence>
<comment type="similarity">
    <text evidence="4">In the C-terminal section; belongs to the protein kinase superfamily. Ser/Thr protein kinase family.</text>
</comment>
<keyword evidence="15" id="KW-0675">Receptor</keyword>
<evidence type="ECO:0000256" key="18">
    <source>
        <dbReference type="SAM" id="SignalP"/>
    </source>
</evidence>
<dbReference type="InterPro" id="IPR000985">
    <property type="entry name" value="Lectin_LegA_CS"/>
</dbReference>
<evidence type="ECO:0000256" key="5">
    <source>
        <dbReference type="ARBA" id="ARBA00012513"/>
    </source>
</evidence>
<gene>
    <name evidence="20" type="ORF">P3X46_013591</name>
</gene>
<dbReference type="InterPro" id="IPR019825">
    <property type="entry name" value="Lectin_legB_Mn/Ca_BS"/>
</dbReference>
<sequence>MAFRCSRSPNISSLSFFLAIFLFPTIFSPSAASLSFNFPSFDSNHPEIYTEKDASVSSVGIELTRNQRDLGPGGSVGRATYIKPLHLWDKASGTLSNFSTNFSFIINSGGDSNYGDGLAFFLSPNGSRVPLDLVCGGGLGLSINDSLIHVSNYTENHFVAVEFDTYRNVWDPWYNDHIGINVRSMKSVNTVPWQSNVMEGNITDVSISYDSRNKILDVMYTYIDDDSIMQDTISAEVDMAMHLPEWVTFGFSAVSIITAISIIIGDFTGRSYEINRVISWGFSSSVIEQVVGAPPNNQSADPNPVLPKESRNSKTGMLVGFAVAGCALIIVTVGVALYCSWKKRGQRGKEARTIDPVFDVSLGDDFKSDTGPRNFSYKELANATNNFSEAEMLGKGGFGPVHRGFLKELNSYVAVKRVSRQSKQGIKEYAAEVKIISRMRHRNLVKLIGWCHEKELLLAYEFMPNGSLDSHLFKGKSLLTWEVRYRIAQCLASALLYLHEEGDQCVLHRDIKSSNIMLDSNFNAKLGDFGLARLVDHAKGFQTTVLAGTMGYMAPECFTSGKASKESDIYGFGVVALEIACGRRAVEPLLEEGQTRIVEWVWELYGIGKLLEAADPKLCRDFDEKEMERLMIVGLWCVHPDYKFRPSVRQVINVLLSSEAPLPILPPEMPVAAYLAPPLKLSISSLISSFGSTSTSNNGEPTNRTDS</sequence>
<feature type="domain" description="Protein kinase" evidence="19">
    <location>
        <begin position="387"/>
        <end position="665"/>
    </location>
</feature>
<dbReference type="PROSITE" id="PS00308">
    <property type="entry name" value="LECTIN_LEGUME_ALPHA"/>
    <property type="match status" value="1"/>
</dbReference>
<proteinExistence type="inferred from homology"/>
<keyword evidence="7" id="KW-0418">Kinase</keyword>
<evidence type="ECO:0000313" key="20">
    <source>
        <dbReference type="EMBL" id="KAJ9175004.1"/>
    </source>
</evidence>
<keyword evidence="21" id="KW-1185">Reference proteome</keyword>
<evidence type="ECO:0000256" key="14">
    <source>
        <dbReference type="ARBA" id="ARBA00023136"/>
    </source>
</evidence>
<feature type="signal peptide" evidence="18">
    <location>
        <begin position="1"/>
        <end position="32"/>
    </location>
</feature>
<evidence type="ECO:0000256" key="3">
    <source>
        <dbReference type="ARBA" id="ARBA00008536"/>
    </source>
</evidence>
<dbReference type="PROSITE" id="PS00108">
    <property type="entry name" value="PROTEIN_KINASE_ST"/>
    <property type="match status" value="1"/>
</dbReference>
<feature type="transmembrane region" description="Helical" evidence="17">
    <location>
        <begin position="246"/>
        <end position="265"/>
    </location>
</feature>
<dbReference type="CDD" id="cd06899">
    <property type="entry name" value="lectin_legume_LecRK_Arcelin_ConA"/>
    <property type="match status" value="1"/>
</dbReference>
<keyword evidence="12" id="KW-0067">ATP-binding</keyword>
<evidence type="ECO:0000256" key="4">
    <source>
        <dbReference type="ARBA" id="ARBA00010217"/>
    </source>
</evidence>
<dbReference type="EMBL" id="JARPOI010000008">
    <property type="protein sequence ID" value="KAJ9175004.1"/>
    <property type="molecule type" value="Genomic_DNA"/>
</dbReference>
<dbReference type="Gene3D" id="1.10.510.10">
    <property type="entry name" value="Transferase(Phosphotransferase) domain 1"/>
    <property type="match status" value="1"/>
</dbReference>
<keyword evidence="7" id="KW-0808">Transferase</keyword>
<evidence type="ECO:0000256" key="15">
    <source>
        <dbReference type="ARBA" id="ARBA00023170"/>
    </source>
</evidence>
<evidence type="ECO:0000256" key="7">
    <source>
        <dbReference type="ARBA" id="ARBA00022527"/>
    </source>
</evidence>
<comment type="similarity">
    <text evidence="2">Belongs to the leguminous lectin family.</text>
</comment>
<comment type="similarity">
    <text evidence="3">In the N-terminal section; belongs to the leguminous lectin family.</text>
</comment>
<keyword evidence="10" id="KW-0430">Lectin</keyword>
<reference evidence="20 21" key="1">
    <citation type="journal article" date="2023" name="Plant Biotechnol. J.">
        <title>Chromosome-level wild Hevea brasiliensis genome provides new tools for genomic-assisted breeding and valuable loci to elevate rubber yield.</title>
        <authorList>
            <person name="Cheng H."/>
            <person name="Song X."/>
            <person name="Hu Y."/>
            <person name="Wu T."/>
            <person name="Yang Q."/>
            <person name="An Z."/>
            <person name="Feng S."/>
            <person name="Deng Z."/>
            <person name="Wu W."/>
            <person name="Zeng X."/>
            <person name="Tu M."/>
            <person name="Wang X."/>
            <person name="Huang H."/>
        </authorList>
    </citation>
    <scope>NUCLEOTIDE SEQUENCE [LARGE SCALE GENOMIC DNA]</scope>
    <source>
        <strain evidence="20">MT/VB/25A 57/8</strain>
    </source>
</reference>
<keyword evidence="9 18" id="KW-0732">Signal</keyword>
<evidence type="ECO:0000256" key="13">
    <source>
        <dbReference type="ARBA" id="ARBA00022989"/>
    </source>
</evidence>
<accession>A0ABQ9M444</accession>
<dbReference type="EC" id="2.7.11.1" evidence="5"/>
<dbReference type="InterPro" id="IPR050528">
    <property type="entry name" value="L-type_Lectin-RKs"/>
</dbReference>
<evidence type="ECO:0000256" key="8">
    <source>
        <dbReference type="ARBA" id="ARBA00022692"/>
    </source>
</evidence>
<dbReference type="SUPFAM" id="SSF56112">
    <property type="entry name" value="Protein kinase-like (PK-like)"/>
    <property type="match status" value="1"/>
</dbReference>
<comment type="caution">
    <text evidence="20">The sequence shown here is derived from an EMBL/GenBank/DDBJ whole genome shotgun (WGS) entry which is preliminary data.</text>
</comment>
<keyword evidence="14 17" id="KW-0472">Membrane</keyword>
<evidence type="ECO:0000259" key="19">
    <source>
        <dbReference type="PROSITE" id="PS50011"/>
    </source>
</evidence>
<keyword evidence="6" id="KW-1003">Cell membrane</keyword>
<evidence type="ECO:0000256" key="10">
    <source>
        <dbReference type="ARBA" id="ARBA00022734"/>
    </source>
</evidence>
<evidence type="ECO:0000256" key="11">
    <source>
        <dbReference type="ARBA" id="ARBA00022741"/>
    </source>
</evidence>
<dbReference type="InterPro" id="IPR011009">
    <property type="entry name" value="Kinase-like_dom_sf"/>
</dbReference>
<keyword evidence="7" id="KW-0723">Serine/threonine-protein kinase</keyword>
<dbReference type="Proteomes" id="UP001174677">
    <property type="component" value="Chromosome 8"/>
</dbReference>
<dbReference type="InterPro" id="IPR008271">
    <property type="entry name" value="Ser/Thr_kinase_AS"/>
</dbReference>
<feature type="transmembrane region" description="Helical" evidence="17">
    <location>
        <begin position="315"/>
        <end position="339"/>
    </location>
</feature>